<dbReference type="Proteomes" id="UP000002420">
    <property type="component" value="Chromosome"/>
</dbReference>
<dbReference type="HOGENOM" id="CLU_578417_0_0_7"/>
<reference evidence="2 3" key="1">
    <citation type="submission" date="2008-05" db="EMBL/GenBank/DDBJ databases">
        <title>Complete sequence of chromosome of Geobacter lovleyi SZ.</title>
        <authorList>
            <consortium name="US DOE Joint Genome Institute"/>
            <person name="Lucas S."/>
            <person name="Copeland A."/>
            <person name="Lapidus A."/>
            <person name="Glavina del Rio T."/>
            <person name="Dalin E."/>
            <person name="Tice H."/>
            <person name="Bruce D."/>
            <person name="Goodwin L."/>
            <person name="Pitluck S."/>
            <person name="Chertkov O."/>
            <person name="Meincke L."/>
            <person name="Brettin T."/>
            <person name="Detter J.C."/>
            <person name="Han C."/>
            <person name="Tapia R."/>
            <person name="Kuske C.R."/>
            <person name="Schmutz J."/>
            <person name="Larimer F."/>
            <person name="Land M."/>
            <person name="Hauser L."/>
            <person name="Kyrpides N."/>
            <person name="Mikhailova N."/>
            <person name="Sung Y."/>
            <person name="Fletcher K.E."/>
            <person name="Ritalahti K.M."/>
            <person name="Loeffler F.E."/>
            <person name="Richardson P."/>
        </authorList>
    </citation>
    <scope>NUCLEOTIDE SEQUENCE [LARGE SCALE GENOMIC DNA]</scope>
    <source>
        <strain evidence="3">ATCC BAA-1151 / DSM 17278 / SZ</strain>
    </source>
</reference>
<evidence type="ECO:0000313" key="2">
    <source>
        <dbReference type="EMBL" id="ACD95325.1"/>
    </source>
</evidence>
<dbReference type="KEGG" id="glo:Glov_1609"/>
<dbReference type="EMBL" id="CP001089">
    <property type="protein sequence ID" value="ACD95325.1"/>
    <property type="molecule type" value="Genomic_DNA"/>
</dbReference>
<dbReference type="Pfam" id="PF14326">
    <property type="entry name" value="DUF4384"/>
    <property type="match status" value="1"/>
</dbReference>
<protein>
    <submittedName>
        <fullName evidence="2">S-layer-like protein array-related protein-like protein</fullName>
    </submittedName>
</protein>
<accession>B3E9P9</accession>
<dbReference type="InterPro" id="IPR025493">
    <property type="entry name" value="DUF4384"/>
</dbReference>
<evidence type="ECO:0000259" key="1">
    <source>
        <dbReference type="Pfam" id="PF14326"/>
    </source>
</evidence>
<keyword evidence="3" id="KW-1185">Reference proteome</keyword>
<dbReference type="STRING" id="398767.Glov_1609"/>
<organism evidence="2 3">
    <name type="scientific">Trichlorobacter lovleyi (strain ATCC BAA-1151 / DSM 17278 / SZ)</name>
    <name type="common">Geobacter lovleyi</name>
    <dbReference type="NCBI Taxonomy" id="398767"/>
    <lineage>
        <taxon>Bacteria</taxon>
        <taxon>Pseudomonadati</taxon>
        <taxon>Thermodesulfobacteriota</taxon>
        <taxon>Desulfuromonadia</taxon>
        <taxon>Geobacterales</taxon>
        <taxon>Geobacteraceae</taxon>
        <taxon>Trichlorobacter</taxon>
    </lineage>
</organism>
<dbReference type="RefSeq" id="WP_012469667.1">
    <property type="nucleotide sequence ID" value="NC_010814.1"/>
</dbReference>
<proteinExistence type="predicted"/>
<feature type="domain" description="DUF4384" evidence="1">
    <location>
        <begin position="322"/>
        <end position="402"/>
    </location>
</feature>
<gene>
    <name evidence="2" type="ordered locus">Glov_1609</name>
</gene>
<dbReference type="AlphaFoldDB" id="B3E9P9"/>
<name>B3E9P9_TRIL1</name>
<evidence type="ECO:0000313" key="3">
    <source>
        <dbReference type="Proteomes" id="UP000002420"/>
    </source>
</evidence>
<dbReference type="OrthoDB" id="5483179at2"/>
<sequence>MTHNYLLTVILFVWCLLIPLQSHAFWSTEPGSLKELAAGVATELKEKSGSAGKKLYLDKANVKDSVSGETSNLSAFLVNELESALSSAGFSFTDFMEQADQVVGASYQRDGDRLRIFIKYCPAKDSSNCKSLAAALEMNRLPKESFSESMDSRLKRLVQKAAGSKSGLKVFISPVVERRNRYASEFSEYVTAKVRSYLVNGQQFEVLEEYPVTRSLSNTRGLAAKAKQVQNLETSAALFSGADAVLEGYYLEGTGRVTVAVTLKNLKGGVLGSADETFERSMIPYSTANQAAGTLAAVADVAGQASQQTVKLNTTKGDRYQVYRVGEKVQFLMQVTKPLYVYLFGINAKNEVSQLYPGPGQQQVPLQAGLIHTVPGDRDSWEIVVEPPFGTDVVKLFAAEKPLPVPAISNKVSARSFSDGTRSLARRDVIQQQLAVQKTINGFDLVDYFKGVAEQQGLTLYEDSLFVQTRPQ</sequence>